<sequence>MTLSLDLEVCTQEVIHKLPVSSLPCLRVEPLVSQNVGQAGCFITPPFVHEPMVASFKFF</sequence>
<name>A0ACD4QLL4_9CAUD</name>
<proteinExistence type="predicted"/>
<evidence type="ECO:0000313" key="2">
    <source>
        <dbReference type="Proteomes" id="UP000510920"/>
    </source>
</evidence>
<gene>
    <name evidence="1" type="ORF">LS2_22</name>
</gene>
<dbReference type="EMBL" id="MN518894">
    <property type="protein sequence ID" value="WFG77603.1"/>
    <property type="molecule type" value="Genomic_DNA"/>
</dbReference>
<dbReference type="Proteomes" id="UP000510920">
    <property type="component" value="Segment"/>
</dbReference>
<accession>A0ACD4QLL4</accession>
<protein>
    <submittedName>
        <fullName evidence="1">Uncharacterized protein</fullName>
    </submittedName>
</protein>
<evidence type="ECO:0000313" key="1">
    <source>
        <dbReference type="EMBL" id="WFG77603.1"/>
    </source>
</evidence>
<keyword evidence="2" id="KW-1185">Reference proteome</keyword>
<organism evidence="1 2">
    <name type="scientific">Escherichia virus LS2</name>
    <dbReference type="NCBI Taxonomy" id="2743776"/>
    <lineage>
        <taxon>Viruses</taxon>
        <taxon>Duplodnaviria</taxon>
        <taxon>Heunggongvirae</taxon>
        <taxon>Uroviricota</taxon>
        <taxon>Caudoviricetes</taxon>
        <taxon>Autographivirales</taxon>
        <taxon>Autotranscriptaviridae</taxon>
        <taxon>Studiervirinae</taxon>
        <taxon>Kayfunavirus</taxon>
        <taxon>Kayfunavirus LS2</taxon>
    </lineage>
</organism>
<reference evidence="1" key="1">
    <citation type="submission" date="2019-09" db="EMBL/GenBank/DDBJ databases">
        <authorList>
            <person name="Kumar P."/>
            <person name="Meghvansi M.K."/>
            <person name="Kamboj D.V."/>
        </authorList>
    </citation>
    <scope>NUCLEOTIDE SEQUENCE</scope>
</reference>